<dbReference type="PANTHER" id="PTHR30373">
    <property type="entry name" value="UPF0603 PROTEIN YGCG"/>
    <property type="match status" value="1"/>
</dbReference>
<evidence type="ECO:0000313" key="6">
    <source>
        <dbReference type="Proteomes" id="UP001319080"/>
    </source>
</evidence>
<sequence length="481" mass="53340">MKYLILSLSFLLAPTRYAQWTVESIPNQKLVNGSYVSNPDDILTETTTASLDALLTSLEDSTTVQTAIVAVKSIGDADIFTFAQDLFTYWGIGQKANDNGLLILLVEETHTIRFHTGYGLEGVLTDARCKRIQTEYMVPLFKEGDYNGGMLAGVEAVVKVISDPAYADELEAEETSNGMGDYAGAVAFLCFFVLPILLVSFAIKLVNKSFSNSKNPSHTEYPEMRVTKLAWVAEFLLAPTLIVAAIGVSGSTQPFIVAMLGLYLYFLITLLHRQWRMKRVIRRLVKDGDYHGVVGFLRSNQVYWFFMGLLYPLPFLPYFFYHLVRKRRYRNHPRACASCQGDMVKLDEKGDDAYLSKAQLIEENIRSVDYDVWQCAACQDTEVWNYPNRSSRYKNCSYCRSQTSYLISRKTLRAATYSSSGQGEEINGCVHCGKRKRSTYSIARLERSSSSSSGSSSSSSGSSGGSWGGGSSGGGGASSSW</sequence>
<comment type="caution">
    <text evidence="5">The sequence shown here is derived from an EMBL/GenBank/DDBJ whole genome shotgun (WGS) entry which is preliminary data.</text>
</comment>
<organism evidence="5 6">
    <name type="scientific">Dawidia cretensis</name>
    <dbReference type="NCBI Taxonomy" id="2782350"/>
    <lineage>
        <taxon>Bacteria</taxon>
        <taxon>Pseudomonadati</taxon>
        <taxon>Bacteroidota</taxon>
        <taxon>Cytophagia</taxon>
        <taxon>Cytophagales</taxon>
        <taxon>Chryseotaleaceae</taxon>
        <taxon>Dawidia</taxon>
    </lineage>
</organism>
<feature type="transmembrane region" description="Helical" evidence="2">
    <location>
        <begin position="182"/>
        <end position="206"/>
    </location>
</feature>
<evidence type="ECO:0000259" key="4">
    <source>
        <dbReference type="Pfam" id="PF04536"/>
    </source>
</evidence>
<gene>
    <name evidence="5" type="ORF">KK062_24880</name>
</gene>
<keyword evidence="3" id="KW-0732">Signal</keyword>
<dbReference type="EMBL" id="JAHESE010000035">
    <property type="protein sequence ID" value="MBT1711501.1"/>
    <property type="molecule type" value="Genomic_DNA"/>
</dbReference>
<reference evidence="5 6" key="1">
    <citation type="submission" date="2021-05" db="EMBL/GenBank/DDBJ databases">
        <title>A Polyphasic approach of four new species of the genus Ohtaekwangia: Ohtaekwangia histidinii sp. nov., Ohtaekwangia cretensis sp. nov., Ohtaekwangia indiensis sp. nov., Ohtaekwangia reichenbachii sp. nov. from diverse environment.</title>
        <authorList>
            <person name="Octaviana S."/>
        </authorList>
    </citation>
    <scope>NUCLEOTIDE SEQUENCE [LARGE SCALE GENOMIC DNA]</scope>
    <source>
        <strain evidence="5 6">PWU5</strain>
    </source>
</reference>
<name>A0AAP2E1U6_9BACT</name>
<keyword evidence="2" id="KW-0472">Membrane</keyword>
<dbReference type="Proteomes" id="UP001319080">
    <property type="component" value="Unassembled WGS sequence"/>
</dbReference>
<keyword evidence="2" id="KW-1133">Transmembrane helix</keyword>
<feature type="region of interest" description="Disordered" evidence="1">
    <location>
        <begin position="444"/>
        <end position="481"/>
    </location>
</feature>
<feature type="transmembrane region" description="Helical" evidence="2">
    <location>
        <begin position="254"/>
        <end position="272"/>
    </location>
</feature>
<dbReference type="RefSeq" id="WP_254087071.1">
    <property type="nucleotide sequence ID" value="NZ_JAHESE010000035.1"/>
</dbReference>
<feature type="domain" description="TPM" evidence="4">
    <location>
        <begin position="36"/>
        <end position="159"/>
    </location>
</feature>
<feature type="signal peptide" evidence="3">
    <location>
        <begin position="1"/>
        <end position="18"/>
    </location>
</feature>
<dbReference type="AlphaFoldDB" id="A0AAP2E1U6"/>
<proteinExistence type="predicted"/>
<evidence type="ECO:0000256" key="3">
    <source>
        <dbReference type="SAM" id="SignalP"/>
    </source>
</evidence>
<feature type="transmembrane region" description="Helical" evidence="2">
    <location>
        <begin position="302"/>
        <end position="321"/>
    </location>
</feature>
<keyword evidence="2" id="KW-0812">Transmembrane</keyword>
<feature type="compositionally biased region" description="Gly residues" evidence="1">
    <location>
        <begin position="462"/>
        <end position="481"/>
    </location>
</feature>
<keyword evidence="6" id="KW-1185">Reference proteome</keyword>
<evidence type="ECO:0000313" key="5">
    <source>
        <dbReference type="EMBL" id="MBT1711501.1"/>
    </source>
</evidence>
<protein>
    <submittedName>
        <fullName evidence="5">TPM domain-containing protein</fullName>
    </submittedName>
</protein>
<dbReference type="PANTHER" id="PTHR30373:SF2">
    <property type="entry name" value="UPF0603 PROTEIN YGCG"/>
    <property type="match status" value="1"/>
</dbReference>
<feature type="chain" id="PRO_5042908615" evidence="3">
    <location>
        <begin position="19"/>
        <end position="481"/>
    </location>
</feature>
<dbReference type="Pfam" id="PF04536">
    <property type="entry name" value="TPM_phosphatase"/>
    <property type="match status" value="1"/>
</dbReference>
<accession>A0AAP2E1U6</accession>
<evidence type="ECO:0000256" key="1">
    <source>
        <dbReference type="SAM" id="MobiDB-lite"/>
    </source>
</evidence>
<dbReference type="InterPro" id="IPR007621">
    <property type="entry name" value="TPM_dom"/>
</dbReference>
<feature type="transmembrane region" description="Helical" evidence="2">
    <location>
        <begin position="226"/>
        <end position="248"/>
    </location>
</feature>
<dbReference type="Gene3D" id="3.10.310.50">
    <property type="match status" value="1"/>
</dbReference>
<evidence type="ECO:0000256" key="2">
    <source>
        <dbReference type="SAM" id="Phobius"/>
    </source>
</evidence>
<feature type="compositionally biased region" description="Low complexity" evidence="1">
    <location>
        <begin position="448"/>
        <end position="461"/>
    </location>
</feature>